<feature type="non-terminal residue" evidence="1">
    <location>
        <position position="44"/>
    </location>
</feature>
<accession>X1E4N7</accession>
<name>X1E4N7_9ZZZZ</name>
<organism evidence="1">
    <name type="scientific">marine sediment metagenome</name>
    <dbReference type="NCBI Taxonomy" id="412755"/>
    <lineage>
        <taxon>unclassified sequences</taxon>
        <taxon>metagenomes</taxon>
        <taxon>ecological metagenomes</taxon>
    </lineage>
</organism>
<sequence length="44" mass="5068">MEEGLTTIIYLPAKVLAKIPKGPQEVPPQGKERFLFEIEEENKR</sequence>
<dbReference type="EMBL" id="BART01030215">
    <property type="protein sequence ID" value="GAH15375.1"/>
    <property type="molecule type" value="Genomic_DNA"/>
</dbReference>
<gene>
    <name evidence="1" type="ORF">S01H4_52818</name>
</gene>
<comment type="caution">
    <text evidence="1">The sequence shown here is derived from an EMBL/GenBank/DDBJ whole genome shotgun (WGS) entry which is preliminary data.</text>
</comment>
<protein>
    <submittedName>
        <fullName evidence="1">Uncharacterized protein</fullName>
    </submittedName>
</protein>
<dbReference type="AlphaFoldDB" id="X1E4N7"/>
<proteinExistence type="predicted"/>
<reference evidence="1" key="1">
    <citation type="journal article" date="2014" name="Front. Microbiol.">
        <title>High frequency of phylogenetically diverse reductive dehalogenase-homologous genes in deep subseafloor sedimentary metagenomes.</title>
        <authorList>
            <person name="Kawai M."/>
            <person name="Futagami T."/>
            <person name="Toyoda A."/>
            <person name="Takaki Y."/>
            <person name="Nishi S."/>
            <person name="Hori S."/>
            <person name="Arai W."/>
            <person name="Tsubouchi T."/>
            <person name="Morono Y."/>
            <person name="Uchiyama I."/>
            <person name="Ito T."/>
            <person name="Fujiyama A."/>
            <person name="Inagaki F."/>
            <person name="Takami H."/>
        </authorList>
    </citation>
    <scope>NUCLEOTIDE SEQUENCE</scope>
    <source>
        <strain evidence="1">Expedition CK06-06</strain>
    </source>
</reference>
<evidence type="ECO:0000313" key="1">
    <source>
        <dbReference type="EMBL" id="GAH15375.1"/>
    </source>
</evidence>